<feature type="binding site" evidence="7">
    <location>
        <position position="44"/>
    </location>
    <ligand>
        <name>ATP</name>
        <dbReference type="ChEBI" id="CHEBI:30616"/>
    </ligand>
</feature>
<dbReference type="InterPro" id="IPR011009">
    <property type="entry name" value="Kinase-like_dom_sf"/>
</dbReference>
<proteinExistence type="predicted"/>
<feature type="transmembrane region" description="Helical" evidence="9">
    <location>
        <begin position="437"/>
        <end position="459"/>
    </location>
</feature>
<dbReference type="InterPro" id="IPR008271">
    <property type="entry name" value="Ser/Thr_kinase_AS"/>
</dbReference>
<evidence type="ECO:0000259" key="10">
    <source>
        <dbReference type="PROSITE" id="PS50011"/>
    </source>
</evidence>
<keyword evidence="9" id="KW-0472">Membrane</keyword>
<evidence type="ECO:0000313" key="12">
    <source>
        <dbReference type="Proteomes" id="UP000597761"/>
    </source>
</evidence>
<keyword evidence="5" id="KW-0418">Kinase</keyword>
<keyword evidence="9" id="KW-1133">Transmembrane helix</keyword>
<dbReference type="InterPro" id="IPR017441">
    <property type="entry name" value="Protein_kinase_ATP_BS"/>
</dbReference>
<evidence type="ECO:0000256" key="9">
    <source>
        <dbReference type="SAM" id="Phobius"/>
    </source>
</evidence>
<keyword evidence="2" id="KW-0723">Serine/threonine-protein kinase</keyword>
<dbReference type="PANTHER" id="PTHR43289:SF6">
    <property type="entry name" value="SERINE_THREONINE-PROTEIN KINASE NEKL-3"/>
    <property type="match status" value="1"/>
</dbReference>
<keyword evidence="6 7" id="KW-0067">ATP-binding</keyword>
<comment type="caution">
    <text evidence="11">The sequence shown here is derived from an EMBL/GenBank/DDBJ whole genome shotgun (WGS) entry which is preliminary data.</text>
</comment>
<organism evidence="11 12">
    <name type="scientific">Tersicoccus solisilvae</name>
    <dbReference type="NCBI Taxonomy" id="1882339"/>
    <lineage>
        <taxon>Bacteria</taxon>
        <taxon>Bacillati</taxon>
        <taxon>Actinomycetota</taxon>
        <taxon>Actinomycetes</taxon>
        <taxon>Micrococcales</taxon>
        <taxon>Micrococcaceae</taxon>
        <taxon>Tersicoccus</taxon>
    </lineage>
</organism>
<evidence type="ECO:0000256" key="8">
    <source>
        <dbReference type="SAM" id="MobiDB-lite"/>
    </source>
</evidence>
<feature type="compositionally biased region" description="Low complexity" evidence="8">
    <location>
        <begin position="359"/>
        <end position="377"/>
    </location>
</feature>
<dbReference type="Pfam" id="PF00069">
    <property type="entry name" value="Pkinase"/>
    <property type="match status" value="1"/>
</dbReference>
<protein>
    <recommendedName>
        <fullName evidence="1">non-specific serine/threonine protein kinase</fullName>
        <ecNumber evidence="1">2.7.11.1</ecNumber>
    </recommendedName>
</protein>
<feature type="compositionally biased region" description="Low complexity" evidence="8">
    <location>
        <begin position="388"/>
        <end position="400"/>
    </location>
</feature>
<keyword evidence="3" id="KW-0808">Transferase</keyword>
<keyword evidence="9" id="KW-0812">Transmembrane</keyword>
<dbReference type="Gene3D" id="1.10.510.10">
    <property type="entry name" value="Transferase(Phosphotransferase) domain 1"/>
    <property type="match status" value="1"/>
</dbReference>
<feature type="domain" description="Protein kinase" evidence="10">
    <location>
        <begin position="15"/>
        <end position="278"/>
    </location>
</feature>
<dbReference type="SMART" id="SM00220">
    <property type="entry name" value="S_TKc"/>
    <property type="match status" value="1"/>
</dbReference>
<dbReference type="PROSITE" id="PS00107">
    <property type="entry name" value="PROTEIN_KINASE_ATP"/>
    <property type="match status" value="1"/>
</dbReference>
<dbReference type="PANTHER" id="PTHR43289">
    <property type="entry name" value="MITOGEN-ACTIVATED PROTEIN KINASE KINASE KINASE 20-RELATED"/>
    <property type="match status" value="1"/>
</dbReference>
<evidence type="ECO:0000256" key="4">
    <source>
        <dbReference type="ARBA" id="ARBA00022741"/>
    </source>
</evidence>
<dbReference type="CDD" id="cd14014">
    <property type="entry name" value="STKc_PknB_like"/>
    <property type="match status" value="1"/>
</dbReference>
<sequence>MSTRRAAPPPEIPGFRYLSVLGSGGFSDVYLYEQDRPRRKVAIKVQLADLRTDDARAAFEREADLMAQVSTHPYIVTIYEADVTAAGHSYLAMEYCSRPSLNVRARQAPLAVSEVLTIGVQVASAVETAHRAGIVHRDIKPANILVTDYNRPALTDFGISGTMDAADTSDAGMSIPWSPPEAFDGGGVDGVRLDVWALAATLYTLLAGHSPFAVTGGNNSQAEVIRRITGTPLPPIRREDVPGSLQRVLATAMAKDPMSRYPSAQAFAYDLQRIQAELALAVTPVEILAEPVAVAPDDGDGEATRVRGVVSIDPEGTTNARTADVAGPERIEVRRRPRPGTPGHRGGSIGTPDDEHTVAGPGSAAGARPSTARPGGPLISRVPGVAAGGATAAGTGAATGSERSTDEQHRAVGTNAADRDLDDPSVGERPPGRRGRLVALAVLALAILVAGVVVVVSLVSGPAPTTERSAPALSPSPADPLIYGTVPTPAGLKGAAGSGGIVFTWRNPQPVTGDSYMVRPYTATDFSADPVRVAQPRVVVPRRATGQTCLEVSIRRESGRGSETPARACWTP</sequence>
<name>A0ABQ1PH11_9MICC</name>
<dbReference type="PROSITE" id="PS00108">
    <property type="entry name" value="PROTEIN_KINASE_ST"/>
    <property type="match status" value="1"/>
</dbReference>
<dbReference type="PROSITE" id="PS50011">
    <property type="entry name" value="PROTEIN_KINASE_DOM"/>
    <property type="match status" value="1"/>
</dbReference>
<keyword evidence="12" id="KW-1185">Reference proteome</keyword>
<evidence type="ECO:0000256" key="2">
    <source>
        <dbReference type="ARBA" id="ARBA00022527"/>
    </source>
</evidence>
<evidence type="ECO:0000256" key="3">
    <source>
        <dbReference type="ARBA" id="ARBA00022679"/>
    </source>
</evidence>
<dbReference type="EC" id="2.7.11.1" evidence="1"/>
<dbReference type="RefSeq" id="WP_188668765.1">
    <property type="nucleotide sequence ID" value="NZ_BMJI01000019.1"/>
</dbReference>
<dbReference type="Proteomes" id="UP000597761">
    <property type="component" value="Unassembled WGS sequence"/>
</dbReference>
<keyword evidence="4 7" id="KW-0547">Nucleotide-binding</keyword>
<dbReference type="InterPro" id="IPR000719">
    <property type="entry name" value="Prot_kinase_dom"/>
</dbReference>
<evidence type="ECO:0000256" key="6">
    <source>
        <dbReference type="ARBA" id="ARBA00022840"/>
    </source>
</evidence>
<evidence type="ECO:0000313" key="11">
    <source>
        <dbReference type="EMBL" id="GGC96975.1"/>
    </source>
</evidence>
<evidence type="ECO:0000256" key="1">
    <source>
        <dbReference type="ARBA" id="ARBA00012513"/>
    </source>
</evidence>
<dbReference type="EMBL" id="BMJI01000019">
    <property type="protein sequence ID" value="GGC96975.1"/>
    <property type="molecule type" value="Genomic_DNA"/>
</dbReference>
<gene>
    <name evidence="11" type="ORF">GCM10011512_25000</name>
</gene>
<evidence type="ECO:0000256" key="7">
    <source>
        <dbReference type="PROSITE-ProRule" id="PRU10141"/>
    </source>
</evidence>
<accession>A0ABQ1PH11</accession>
<dbReference type="SUPFAM" id="SSF56112">
    <property type="entry name" value="Protein kinase-like (PK-like)"/>
    <property type="match status" value="1"/>
</dbReference>
<reference evidence="12" key="1">
    <citation type="journal article" date="2019" name="Int. J. Syst. Evol. Microbiol.">
        <title>The Global Catalogue of Microorganisms (GCM) 10K type strain sequencing project: providing services to taxonomists for standard genome sequencing and annotation.</title>
        <authorList>
            <consortium name="The Broad Institute Genomics Platform"/>
            <consortium name="The Broad Institute Genome Sequencing Center for Infectious Disease"/>
            <person name="Wu L."/>
            <person name="Ma J."/>
        </authorList>
    </citation>
    <scope>NUCLEOTIDE SEQUENCE [LARGE SCALE GENOMIC DNA]</scope>
    <source>
        <strain evidence="12">CGMCC 1.15480</strain>
    </source>
</reference>
<dbReference type="Gene3D" id="3.30.200.20">
    <property type="entry name" value="Phosphorylase Kinase, domain 1"/>
    <property type="match status" value="1"/>
</dbReference>
<evidence type="ECO:0000256" key="5">
    <source>
        <dbReference type="ARBA" id="ARBA00022777"/>
    </source>
</evidence>
<feature type="region of interest" description="Disordered" evidence="8">
    <location>
        <begin position="313"/>
        <end position="432"/>
    </location>
</feature>